<dbReference type="AlphaFoldDB" id="A0A7V7PLV7"/>
<keyword evidence="6" id="KW-1185">Reference proteome</keyword>
<reference evidence="5 6" key="1">
    <citation type="submission" date="2019-09" db="EMBL/GenBank/DDBJ databases">
        <title>YIM 132180 draft genome.</title>
        <authorList>
            <person name="Zhang K."/>
        </authorList>
    </citation>
    <scope>NUCLEOTIDE SEQUENCE [LARGE SCALE GENOMIC DNA]</scope>
    <source>
        <strain evidence="5 6">YIM 132180</strain>
    </source>
</reference>
<feature type="domain" description="HTH tetR-type" evidence="4">
    <location>
        <begin position="21"/>
        <end position="80"/>
    </location>
</feature>
<feature type="compositionally biased region" description="Basic and acidic residues" evidence="3">
    <location>
        <begin position="8"/>
        <end position="20"/>
    </location>
</feature>
<dbReference type="GO" id="GO:0003700">
    <property type="term" value="F:DNA-binding transcription factor activity"/>
    <property type="evidence" value="ECO:0007669"/>
    <property type="project" value="TreeGrafter"/>
</dbReference>
<dbReference type="Proteomes" id="UP000432089">
    <property type="component" value="Unassembled WGS sequence"/>
</dbReference>
<feature type="DNA-binding region" description="H-T-H motif" evidence="2">
    <location>
        <begin position="43"/>
        <end position="62"/>
    </location>
</feature>
<evidence type="ECO:0000313" key="6">
    <source>
        <dbReference type="Proteomes" id="UP000432089"/>
    </source>
</evidence>
<keyword evidence="1 2" id="KW-0238">DNA-binding</keyword>
<organism evidence="5 6">
    <name type="scientific">Plantimonas leprariae</name>
    <dbReference type="NCBI Taxonomy" id="2615207"/>
    <lineage>
        <taxon>Bacteria</taxon>
        <taxon>Pseudomonadati</taxon>
        <taxon>Pseudomonadota</taxon>
        <taxon>Alphaproteobacteria</taxon>
        <taxon>Hyphomicrobiales</taxon>
        <taxon>Aurantimonadaceae</taxon>
        <taxon>Plantimonas</taxon>
    </lineage>
</organism>
<name>A0A7V7PLV7_9HYPH</name>
<proteinExistence type="predicted"/>
<dbReference type="InterPro" id="IPR001647">
    <property type="entry name" value="HTH_TetR"/>
</dbReference>
<dbReference type="PANTHER" id="PTHR30055:SF226">
    <property type="entry name" value="HTH-TYPE TRANSCRIPTIONAL REGULATOR PKSA"/>
    <property type="match status" value="1"/>
</dbReference>
<dbReference type="InterPro" id="IPR009057">
    <property type="entry name" value="Homeodomain-like_sf"/>
</dbReference>
<accession>A0A7V7PLV7</accession>
<dbReference type="GO" id="GO:0000976">
    <property type="term" value="F:transcription cis-regulatory region binding"/>
    <property type="evidence" value="ECO:0007669"/>
    <property type="project" value="TreeGrafter"/>
</dbReference>
<comment type="caution">
    <text evidence="5">The sequence shown here is derived from an EMBL/GenBank/DDBJ whole genome shotgun (WGS) entry which is preliminary data.</text>
</comment>
<dbReference type="InterPro" id="IPR041669">
    <property type="entry name" value="TetR_C_15"/>
</dbReference>
<dbReference type="PROSITE" id="PS50977">
    <property type="entry name" value="HTH_TETR_2"/>
    <property type="match status" value="1"/>
</dbReference>
<dbReference type="PANTHER" id="PTHR30055">
    <property type="entry name" value="HTH-TYPE TRANSCRIPTIONAL REGULATOR RUTR"/>
    <property type="match status" value="1"/>
</dbReference>
<dbReference type="SUPFAM" id="SSF46689">
    <property type="entry name" value="Homeodomain-like"/>
    <property type="match status" value="1"/>
</dbReference>
<evidence type="ECO:0000313" key="5">
    <source>
        <dbReference type="EMBL" id="KAB0677607.1"/>
    </source>
</evidence>
<dbReference type="Pfam" id="PF17918">
    <property type="entry name" value="TetR_C_15"/>
    <property type="match status" value="1"/>
</dbReference>
<feature type="region of interest" description="Disordered" evidence="3">
    <location>
        <begin position="1"/>
        <end position="20"/>
    </location>
</feature>
<dbReference type="InterPro" id="IPR050109">
    <property type="entry name" value="HTH-type_TetR-like_transc_reg"/>
</dbReference>
<evidence type="ECO:0000256" key="3">
    <source>
        <dbReference type="SAM" id="MobiDB-lite"/>
    </source>
</evidence>
<evidence type="ECO:0000256" key="1">
    <source>
        <dbReference type="ARBA" id="ARBA00023125"/>
    </source>
</evidence>
<dbReference type="EMBL" id="VZDO01000016">
    <property type="protein sequence ID" value="KAB0677607.1"/>
    <property type="molecule type" value="Genomic_DNA"/>
</dbReference>
<gene>
    <name evidence="5" type="ORF">F6X38_17865</name>
</gene>
<dbReference type="Pfam" id="PF00440">
    <property type="entry name" value="TetR_N"/>
    <property type="match status" value="1"/>
</dbReference>
<protein>
    <submittedName>
        <fullName evidence="5">TetR/AcrR family transcriptional regulator</fullName>
    </submittedName>
</protein>
<evidence type="ECO:0000259" key="4">
    <source>
        <dbReference type="PROSITE" id="PS50977"/>
    </source>
</evidence>
<sequence length="216" mass="23257">MRRLAAPDQRRLQPGADRDGLGVSQRLVAGAGAELRIRSKSHAHPQNTERAGVSVGTLYQYFPNKEALLFALLQRHFEAMAEAIEQVCVDDTRRALSDLADGIADAYVSVKVARPDATVALYRVAGSIDQFRLSVGVYRRLEAAVVRVLGNAFDASFADPQRVAFTLLSALAGVSRGSFGGLISGPDVLDRLRAEARLLATVDRRGVSMPIGVISI</sequence>
<dbReference type="Gene3D" id="1.10.357.10">
    <property type="entry name" value="Tetracycline Repressor, domain 2"/>
    <property type="match status" value="1"/>
</dbReference>
<evidence type="ECO:0000256" key="2">
    <source>
        <dbReference type="PROSITE-ProRule" id="PRU00335"/>
    </source>
</evidence>